<comment type="caution">
    <text evidence="3">The sequence shown here is derived from an EMBL/GenBank/DDBJ whole genome shotgun (WGS) entry which is preliminary data.</text>
</comment>
<dbReference type="Pfam" id="PF23622">
    <property type="entry name" value="LRR_At1g61320_AtMIF1"/>
    <property type="match status" value="1"/>
</dbReference>
<organism evidence="3 4">
    <name type="scientific">Heracleum sosnowskyi</name>
    <dbReference type="NCBI Taxonomy" id="360622"/>
    <lineage>
        <taxon>Eukaryota</taxon>
        <taxon>Viridiplantae</taxon>
        <taxon>Streptophyta</taxon>
        <taxon>Embryophyta</taxon>
        <taxon>Tracheophyta</taxon>
        <taxon>Spermatophyta</taxon>
        <taxon>Magnoliopsida</taxon>
        <taxon>eudicotyledons</taxon>
        <taxon>Gunneridae</taxon>
        <taxon>Pentapetalae</taxon>
        <taxon>asterids</taxon>
        <taxon>campanulids</taxon>
        <taxon>Apiales</taxon>
        <taxon>Apiaceae</taxon>
        <taxon>Apioideae</taxon>
        <taxon>apioid superclade</taxon>
        <taxon>Tordylieae</taxon>
        <taxon>Tordyliinae</taxon>
        <taxon>Heracleum</taxon>
    </lineage>
</organism>
<sequence length="480" mass="55029">MRQQQKTLNQKDIISELPHEILSQVISLLPLKEAVRTSVLSKSWILKWTAHMYIVCDVSLLGLSPDEAKSVELIGRGEKHKFIKLVDHIMQKRCNGTKMNSFLIRFPLSRKEESHITSWISNAVMMGVETINLDLSGACTNIILESSRGRGGITDWKYTFPFSVQTVLGKACVVKHLRLASCGLRFLSPLNSLASLISVELRSVIFSSEQLDEILCSCWFLERLILNCCPHLVNFKLTRRKSRLRILSFKLCDRLKTVELDADNLEIFEYTAMYSCYIDGFSFNHVPKLTGLYLWFCGTHKCLVDKAIGALFRITNDMPALQTLNIWFFSTTMLPEEVPKFTRIVHLVLAVRPLDGNDKLECISYILKAFPLLRKLQLNQYISSPQKLIEVDIPQVVHENLRELEINGYHGSQREVDLLKYLVNSAVKLEFLVISPRVKVYEGFSDWYYQEVSCNKLSSEKIKELHSLVPKAVTVKYCNL</sequence>
<dbReference type="PANTHER" id="PTHR34145:SF28">
    <property type="entry name" value="F-BOX DOMAIN-CONTAINING PROTEIN"/>
    <property type="match status" value="1"/>
</dbReference>
<evidence type="ECO:0000313" key="4">
    <source>
        <dbReference type="Proteomes" id="UP001237642"/>
    </source>
</evidence>
<feature type="domain" description="F-box" evidence="1">
    <location>
        <begin position="14"/>
        <end position="44"/>
    </location>
</feature>
<dbReference type="SUPFAM" id="SSF52047">
    <property type="entry name" value="RNI-like"/>
    <property type="match status" value="1"/>
</dbReference>
<dbReference type="Gene3D" id="3.80.10.10">
    <property type="entry name" value="Ribonuclease Inhibitor"/>
    <property type="match status" value="1"/>
</dbReference>
<dbReference type="InterPro" id="IPR036047">
    <property type="entry name" value="F-box-like_dom_sf"/>
</dbReference>
<dbReference type="Proteomes" id="UP001237642">
    <property type="component" value="Unassembled WGS sequence"/>
</dbReference>
<dbReference type="InterPro" id="IPR053772">
    <property type="entry name" value="At1g61320/At1g61330-like"/>
</dbReference>
<gene>
    <name evidence="3" type="ORF">POM88_025736</name>
</gene>
<dbReference type="PANTHER" id="PTHR34145">
    <property type="entry name" value="OS02G0105600 PROTEIN"/>
    <property type="match status" value="1"/>
</dbReference>
<reference evidence="3" key="2">
    <citation type="submission" date="2023-05" db="EMBL/GenBank/DDBJ databases">
        <authorList>
            <person name="Schelkunov M.I."/>
        </authorList>
    </citation>
    <scope>NUCLEOTIDE SEQUENCE</scope>
    <source>
        <strain evidence="3">Hsosn_3</strain>
        <tissue evidence="3">Leaf</tissue>
    </source>
</reference>
<evidence type="ECO:0000259" key="2">
    <source>
        <dbReference type="Pfam" id="PF23622"/>
    </source>
</evidence>
<dbReference type="Gene3D" id="1.20.1280.50">
    <property type="match status" value="1"/>
</dbReference>
<name>A0AAD8MN71_9APIA</name>
<keyword evidence="4" id="KW-1185">Reference proteome</keyword>
<evidence type="ECO:0000313" key="3">
    <source>
        <dbReference type="EMBL" id="KAK1378992.1"/>
    </source>
</evidence>
<evidence type="ECO:0000259" key="1">
    <source>
        <dbReference type="Pfam" id="PF00646"/>
    </source>
</evidence>
<dbReference type="InterPro" id="IPR032675">
    <property type="entry name" value="LRR_dom_sf"/>
</dbReference>
<accession>A0AAD8MN71</accession>
<reference evidence="3" key="1">
    <citation type="submission" date="2023-02" db="EMBL/GenBank/DDBJ databases">
        <title>Genome of toxic invasive species Heracleum sosnowskyi carries increased number of genes despite the absence of recent whole-genome duplications.</title>
        <authorList>
            <person name="Schelkunov M."/>
            <person name="Shtratnikova V."/>
            <person name="Makarenko M."/>
            <person name="Klepikova A."/>
            <person name="Omelchenko D."/>
            <person name="Novikova G."/>
            <person name="Obukhova E."/>
            <person name="Bogdanov V."/>
            <person name="Penin A."/>
            <person name="Logacheva M."/>
        </authorList>
    </citation>
    <scope>NUCLEOTIDE SEQUENCE</scope>
    <source>
        <strain evidence="3">Hsosn_3</strain>
        <tissue evidence="3">Leaf</tissue>
    </source>
</reference>
<feature type="domain" description="At1g61320/AtMIF1 LRR" evidence="2">
    <location>
        <begin position="95"/>
        <end position="466"/>
    </location>
</feature>
<protein>
    <submittedName>
        <fullName evidence="3">FBD domain-containing protein</fullName>
    </submittedName>
</protein>
<dbReference type="SUPFAM" id="SSF81383">
    <property type="entry name" value="F-box domain"/>
    <property type="match status" value="1"/>
</dbReference>
<dbReference type="Pfam" id="PF00646">
    <property type="entry name" value="F-box"/>
    <property type="match status" value="1"/>
</dbReference>
<dbReference type="InterPro" id="IPR055357">
    <property type="entry name" value="LRR_At1g61320_AtMIF1"/>
</dbReference>
<proteinExistence type="predicted"/>
<dbReference type="InterPro" id="IPR001810">
    <property type="entry name" value="F-box_dom"/>
</dbReference>
<dbReference type="EMBL" id="JAUIZM010000006">
    <property type="protein sequence ID" value="KAK1378992.1"/>
    <property type="molecule type" value="Genomic_DNA"/>
</dbReference>
<dbReference type="AlphaFoldDB" id="A0AAD8MN71"/>